<dbReference type="EMBL" id="GL433872">
    <property type="protein sequence ID" value="EFN50813.1"/>
    <property type="molecule type" value="Genomic_DNA"/>
</dbReference>
<dbReference type="GeneID" id="17350262"/>
<gene>
    <name evidence="2" type="ORF">CHLNCDRAFT_55501</name>
</gene>
<keyword evidence="3" id="KW-1185">Reference proteome</keyword>
<dbReference type="KEGG" id="cvr:CHLNCDRAFT_55501"/>
<evidence type="ECO:0000313" key="2">
    <source>
        <dbReference type="EMBL" id="EFN50813.1"/>
    </source>
</evidence>
<evidence type="ECO:0000259" key="1">
    <source>
        <dbReference type="Pfam" id="PF13472"/>
    </source>
</evidence>
<dbReference type="OrthoDB" id="505607at2759"/>
<dbReference type="RefSeq" id="XP_005842915.1">
    <property type="nucleotide sequence ID" value="XM_005842853.1"/>
</dbReference>
<dbReference type="InterPro" id="IPR036514">
    <property type="entry name" value="SGNH_hydro_sf"/>
</dbReference>
<dbReference type="Gene3D" id="3.40.50.1110">
    <property type="entry name" value="SGNH hydrolase"/>
    <property type="match status" value="1"/>
</dbReference>
<feature type="domain" description="SGNH hydrolase-type esterase" evidence="1">
    <location>
        <begin position="79"/>
        <end position="270"/>
    </location>
</feature>
<protein>
    <recommendedName>
        <fullName evidence="1">SGNH hydrolase-type esterase domain-containing protein</fullName>
    </recommendedName>
</protein>
<proteinExistence type="predicted"/>
<dbReference type="GO" id="GO:0004622">
    <property type="term" value="F:phosphatidylcholine lysophospholipase activity"/>
    <property type="evidence" value="ECO:0007669"/>
    <property type="project" value="TreeGrafter"/>
</dbReference>
<evidence type="ECO:0000313" key="3">
    <source>
        <dbReference type="Proteomes" id="UP000008141"/>
    </source>
</evidence>
<accession>E1ZTI1</accession>
<reference evidence="2 3" key="1">
    <citation type="journal article" date="2010" name="Plant Cell">
        <title>The Chlorella variabilis NC64A genome reveals adaptation to photosymbiosis, coevolution with viruses, and cryptic sex.</title>
        <authorList>
            <person name="Blanc G."/>
            <person name="Duncan G."/>
            <person name="Agarkova I."/>
            <person name="Borodovsky M."/>
            <person name="Gurnon J."/>
            <person name="Kuo A."/>
            <person name="Lindquist E."/>
            <person name="Lucas S."/>
            <person name="Pangilinan J."/>
            <person name="Polle J."/>
            <person name="Salamov A."/>
            <person name="Terry A."/>
            <person name="Yamada T."/>
            <person name="Dunigan D.D."/>
            <person name="Grigoriev I.V."/>
            <person name="Claverie J.M."/>
            <person name="Van Etten J.L."/>
        </authorList>
    </citation>
    <scope>NUCLEOTIDE SEQUENCE [LARGE SCALE GENOMIC DNA]</scope>
    <source>
        <strain evidence="2 3">NC64A</strain>
    </source>
</reference>
<organism evidence="3">
    <name type="scientific">Chlorella variabilis</name>
    <name type="common">Green alga</name>
    <dbReference type="NCBI Taxonomy" id="554065"/>
    <lineage>
        <taxon>Eukaryota</taxon>
        <taxon>Viridiplantae</taxon>
        <taxon>Chlorophyta</taxon>
        <taxon>core chlorophytes</taxon>
        <taxon>Trebouxiophyceae</taxon>
        <taxon>Chlorellales</taxon>
        <taxon>Chlorellaceae</taxon>
        <taxon>Chlorella clade</taxon>
        <taxon>Chlorella</taxon>
    </lineage>
</organism>
<dbReference type="PANTHER" id="PTHR30383:SF32">
    <property type="entry name" value="SGNH-HYDROLASE"/>
    <property type="match status" value="1"/>
</dbReference>
<dbReference type="InterPro" id="IPR013830">
    <property type="entry name" value="SGNH_hydro"/>
</dbReference>
<dbReference type="Proteomes" id="UP000008141">
    <property type="component" value="Unassembled WGS sequence"/>
</dbReference>
<dbReference type="InParanoid" id="E1ZTI1"/>
<dbReference type="STRING" id="554065.E1ZTI1"/>
<dbReference type="AlphaFoldDB" id="E1ZTI1"/>
<sequence length="282" mass="30653">MEAPNTRLLAVGGLFTVLLCLVMRMYVVRKAEVLSQQPPAEVLQPTSRAAEPQWAAFHDTLAGEVSAAKAAGGVLDIVFYGDSISESFRGSVAGTVVEGYSGNMAAWREMMGTRRAMVLGIAGDQTMHLLWRLRNGEGPKGLNSKIVTAMIGTNDMIYLTFLYPDDDQRVIAAIVSKVQRCVRELQQQSPQASIVLFGLLPLQRTRTDWPHAEYNGKVAATNQQLQAFVQQQGSEELKFKDCGGDFLLANATVDLRLMPDGIHPAGDGARVLLSCMLQALGD</sequence>
<dbReference type="PANTHER" id="PTHR30383">
    <property type="entry name" value="THIOESTERASE 1/PROTEASE 1/LYSOPHOSPHOLIPASE L1"/>
    <property type="match status" value="1"/>
</dbReference>
<dbReference type="SUPFAM" id="SSF52266">
    <property type="entry name" value="SGNH hydrolase"/>
    <property type="match status" value="1"/>
</dbReference>
<dbReference type="InterPro" id="IPR051532">
    <property type="entry name" value="Ester_Hydrolysis_Enzymes"/>
</dbReference>
<dbReference type="OMA" id="AWNQYFA"/>
<dbReference type="eggNOG" id="KOG1388">
    <property type="taxonomic scope" value="Eukaryota"/>
</dbReference>
<dbReference type="Pfam" id="PF13472">
    <property type="entry name" value="Lipase_GDSL_2"/>
    <property type="match status" value="1"/>
</dbReference>
<name>E1ZTI1_CHLVA</name>